<proteinExistence type="predicted"/>
<accession>A0A0E9RMU8</accession>
<dbReference type="EMBL" id="GBXM01078077">
    <property type="protein sequence ID" value="JAH30500.1"/>
    <property type="molecule type" value="Transcribed_RNA"/>
</dbReference>
<protein>
    <submittedName>
        <fullName evidence="1">Uncharacterized protein</fullName>
    </submittedName>
</protein>
<dbReference type="AlphaFoldDB" id="A0A0E9RMU8"/>
<name>A0A0E9RMU8_ANGAN</name>
<reference evidence="1" key="2">
    <citation type="journal article" date="2015" name="Fish Shellfish Immunol.">
        <title>Early steps in the European eel (Anguilla anguilla)-Vibrio vulnificus interaction in the gills: Role of the RtxA13 toxin.</title>
        <authorList>
            <person name="Callol A."/>
            <person name="Pajuelo D."/>
            <person name="Ebbesson L."/>
            <person name="Teles M."/>
            <person name="MacKenzie S."/>
            <person name="Amaro C."/>
        </authorList>
    </citation>
    <scope>NUCLEOTIDE SEQUENCE</scope>
</reference>
<organism evidence="1">
    <name type="scientific">Anguilla anguilla</name>
    <name type="common">European freshwater eel</name>
    <name type="synonym">Muraena anguilla</name>
    <dbReference type="NCBI Taxonomy" id="7936"/>
    <lineage>
        <taxon>Eukaryota</taxon>
        <taxon>Metazoa</taxon>
        <taxon>Chordata</taxon>
        <taxon>Craniata</taxon>
        <taxon>Vertebrata</taxon>
        <taxon>Euteleostomi</taxon>
        <taxon>Actinopterygii</taxon>
        <taxon>Neopterygii</taxon>
        <taxon>Teleostei</taxon>
        <taxon>Anguilliformes</taxon>
        <taxon>Anguillidae</taxon>
        <taxon>Anguilla</taxon>
    </lineage>
</organism>
<sequence>MFQLQPKAKRLGTQKHGPDTEVCLRCCKRCY</sequence>
<reference evidence="1" key="1">
    <citation type="submission" date="2014-11" db="EMBL/GenBank/DDBJ databases">
        <authorList>
            <person name="Amaro Gonzalez C."/>
        </authorList>
    </citation>
    <scope>NUCLEOTIDE SEQUENCE</scope>
</reference>
<dbReference type="EMBL" id="GBXM01078884">
    <property type="protein sequence ID" value="JAH29693.1"/>
    <property type="molecule type" value="Transcribed_RNA"/>
</dbReference>
<evidence type="ECO:0000313" key="1">
    <source>
        <dbReference type="EMBL" id="JAH29693.1"/>
    </source>
</evidence>